<evidence type="ECO:0000256" key="8">
    <source>
        <dbReference type="ARBA" id="ARBA00023034"/>
    </source>
</evidence>
<dbReference type="AlphaFoldDB" id="A0AAE0EMJ9"/>
<evidence type="ECO:0000256" key="9">
    <source>
        <dbReference type="ARBA" id="ARBA00023136"/>
    </source>
</evidence>
<evidence type="ECO:0000256" key="2">
    <source>
        <dbReference type="ARBA" id="ARBA00006003"/>
    </source>
</evidence>
<dbReference type="Gene3D" id="3.90.1480.20">
    <property type="entry name" value="Glycosyl transferase family 29"/>
    <property type="match status" value="1"/>
</dbReference>
<evidence type="ECO:0000256" key="10">
    <source>
        <dbReference type="ARBA" id="ARBA00023180"/>
    </source>
</evidence>
<evidence type="ECO:0000256" key="1">
    <source>
        <dbReference type="ARBA" id="ARBA00004323"/>
    </source>
</evidence>
<feature type="region of interest" description="Disordered" evidence="11">
    <location>
        <begin position="140"/>
        <end position="163"/>
    </location>
</feature>
<proteinExistence type="inferred from homology"/>
<dbReference type="CDD" id="cd19952">
    <property type="entry name" value="GT29"/>
    <property type="match status" value="1"/>
</dbReference>
<keyword evidence="8" id="KW-0333">Golgi apparatus</keyword>
<evidence type="ECO:0000256" key="11">
    <source>
        <dbReference type="SAM" id="MobiDB-lite"/>
    </source>
</evidence>
<gene>
    <name evidence="12" type="ORF">CYMTET_55698</name>
</gene>
<evidence type="ECO:0000256" key="6">
    <source>
        <dbReference type="ARBA" id="ARBA00022968"/>
    </source>
</evidence>
<reference evidence="12 13" key="1">
    <citation type="journal article" date="2015" name="Genome Biol. Evol.">
        <title>Comparative Genomics of a Bacterivorous Green Alga Reveals Evolutionary Causalities and Consequences of Phago-Mixotrophic Mode of Nutrition.</title>
        <authorList>
            <person name="Burns J.A."/>
            <person name="Paasch A."/>
            <person name="Narechania A."/>
            <person name="Kim E."/>
        </authorList>
    </citation>
    <scope>NUCLEOTIDE SEQUENCE [LARGE SCALE GENOMIC DNA]</scope>
    <source>
        <strain evidence="12 13">PLY_AMNH</strain>
    </source>
</reference>
<keyword evidence="6" id="KW-0735">Signal-anchor</keyword>
<dbReference type="GO" id="GO:0008373">
    <property type="term" value="F:sialyltransferase activity"/>
    <property type="evidence" value="ECO:0007669"/>
    <property type="project" value="InterPro"/>
</dbReference>
<keyword evidence="7" id="KW-1133">Transmembrane helix</keyword>
<evidence type="ECO:0000256" key="7">
    <source>
        <dbReference type="ARBA" id="ARBA00022989"/>
    </source>
</evidence>
<dbReference type="InterPro" id="IPR001675">
    <property type="entry name" value="Glyco_trans_29"/>
</dbReference>
<evidence type="ECO:0000256" key="5">
    <source>
        <dbReference type="ARBA" id="ARBA00022692"/>
    </source>
</evidence>
<organism evidence="12 13">
    <name type="scientific">Cymbomonas tetramitiformis</name>
    <dbReference type="NCBI Taxonomy" id="36881"/>
    <lineage>
        <taxon>Eukaryota</taxon>
        <taxon>Viridiplantae</taxon>
        <taxon>Chlorophyta</taxon>
        <taxon>Pyramimonadophyceae</taxon>
        <taxon>Pyramimonadales</taxon>
        <taxon>Pyramimonadaceae</taxon>
        <taxon>Cymbomonas</taxon>
    </lineage>
</organism>
<keyword evidence="10" id="KW-0325">Glycoprotein</keyword>
<dbReference type="PANTHER" id="PTHR11987">
    <property type="entry name" value="ALPHA-2,8-SIALYLTRANSFERASE"/>
    <property type="match status" value="1"/>
</dbReference>
<comment type="subcellular location">
    <subcellularLocation>
        <location evidence="1">Golgi apparatus membrane</location>
        <topology evidence="1">Single-pass type II membrane protein</topology>
    </subcellularLocation>
</comment>
<keyword evidence="3" id="KW-0328">Glycosyltransferase</keyword>
<keyword evidence="9" id="KW-0472">Membrane</keyword>
<sequence length="415" mass="46977">MVFSNFDFDLGFENVPVPAYTHFQSDAMLRQRLEQEVASYKPSQTTTSPSLEIDFSPKDDTQLKFTQIYEIQETEESEEDLDKIVSDLLGQNDEDPQPLRWSKLFGVSGSDTLHKFCTEKAVEEMNTLWNKRSKRLSMPFFSSNDKSHKEEEEGGEEQEAKPLADLYPNNTSEVLGRYSWKTCALIGNSAGLTIGPNYGAAIEGHDQVIRLNQAPTNRYHKYVGTKTTFRLLNRQWVLGYADKMDRRMYGTIKWEELPLEKTVTLLATRGNAPAYRVLHNFVSSRRKDVQLLRMNFKLYRVATSVLKMFRECMETKKMRGPGGVKNARFSGGSTPSTGIMTAMLLARECTKLRVYGFGSAPQGRYQYYTLAGTQRAAGVSVHSFDAELSLLQGFANAGVLTLCGPHHVFDECRKP</sequence>
<protein>
    <submittedName>
        <fullName evidence="12">Uncharacterized protein</fullName>
    </submittedName>
</protein>
<dbReference type="EMBL" id="LGRX02035570">
    <property type="protein sequence ID" value="KAK3234038.1"/>
    <property type="molecule type" value="Genomic_DNA"/>
</dbReference>
<name>A0AAE0EMJ9_9CHLO</name>
<dbReference type="InterPro" id="IPR050943">
    <property type="entry name" value="Glycosyltr_29_Sialyltrsf"/>
</dbReference>
<dbReference type="PANTHER" id="PTHR11987:SF36">
    <property type="entry name" value="SIA-ALPHA-2,3-GAL-BETA-1,4-GLCNAC-R:ALPHA 2,8-SIALYLTRANSFERASE"/>
    <property type="match status" value="1"/>
</dbReference>
<evidence type="ECO:0000313" key="13">
    <source>
        <dbReference type="Proteomes" id="UP001190700"/>
    </source>
</evidence>
<dbReference type="InterPro" id="IPR038578">
    <property type="entry name" value="GT29-like_sf"/>
</dbReference>
<evidence type="ECO:0000256" key="4">
    <source>
        <dbReference type="ARBA" id="ARBA00022679"/>
    </source>
</evidence>
<keyword evidence="4" id="KW-0808">Transferase</keyword>
<evidence type="ECO:0000256" key="3">
    <source>
        <dbReference type="ARBA" id="ARBA00022676"/>
    </source>
</evidence>
<comment type="similarity">
    <text evidence="2">Belongs to the glycosyltransferase 29 family.</text>
</comment>
<dbReference type="Proteomes" id="UP001190700">
    <property type="component" value="Unassembled WGS sequence"/>
</dbReference>
<comment type="caution">
    <text evidence="12">The sequence shown here is derived from an EMBL/GenBank/DDBJ whole genome shotgun (WGS) entry which is preliminary data.</text>
</comment>
<keyword evidence="13" id="KW-1185">Reference proteome</keyword>
<accession>A0AAE0EMJ9</accession>
<evidence type="ECO:0000313" key="12">
    <source>
        <dbReference type="EMBL" id="KAK3234038.1"/>
    </source>
</evidence>
<dbReference type="GO" id="GO:0000139">
    <property type="term" value="C:Golgi membrane"/>
    <property type="evidence" value="ECO:0007669"/>
    <property type="project" value="UniProtKB-SubCell"/>
</dbReference>
<dbReference type="Pfam" id="PF00777">
    <property type="entry name" value="Glyco_transf_29"/>
    <property type="match status" value="1"/>
</dbReference>
<keyword evidence="5" id="KW-0812">Transmembrane</keyword>